<gene>
    <name evidence="3" type="ORF">COV31_00405</name>
</gene>
<feature type="transmembrane region" description="Helical" evidence="1">
    <location>
        <begin position="55"/>
        <end position="76"/>
    </location>
</feature>
<evidence type="ECO:0000256" key="1">
    <source>
        <dbReference type="SAM" id="Phobius"/>
    </source>
</evidence>
<evidence type="ECO:0000313" key="3">
    <source>
        <dbReference type="EMBL" id="PIR41557.1"/>
    </source>
</evidence>
<organism evidence="3 4">
    <name type="scientific">Candidatus Yanofskybacteria bacterium CG10_big_fil_rev_8_21_14_0_10_46_23</name>
    <dbReference type="NCBI Taxonomy" id="1975098"/>
    <lineage>
        <taxon>Bacteria</taxon>
        <taxon>Candidatus Yanofskyibacteriota</taxon>
    </lineage>
</organism>
<dbReference type="Pfam" id="PF03703">
    <property type="entry name" value="bPH_2"/>
    <property type="match status" value="1"/>
</dbReference>
<protein>
    <recommendedName>
        <fullName evidence="2">YdbS-like PH domain-containing protein</fullName>
    </recommendedName>
</protein>
<keyword evidence="1" id="KW-0472">Membrane</keyword>
<dbReference type="InterPro" id="IPR005182">
    <property type="entry name" value="YdbS-like_PH"/>
</dbReference>
<comment type="caution">
    <text evidence="3">The sequence shown here is derived from an EMBL/GenBank/DDBJ whole genome shotgun (WGS) entry which is preliminary data.</text>
</comment>
<reference evidence="3 4" key="1">
    <citation type="submission" date="2017-09" db="EMBL/GenBank/DDBJ databases">
        <title>Depth-based differentiation of microbial function through sediment-hosted aquifers and enrichment of novel symbionts in the deep terrestrial subsurface.</title>
        <authorList>
            <person name="Probst A.J."/>
            <person name="Ladd B."/>
            <person name="Jarett J.K."/>
            <person name="Geller-Mcgrath D.E."/>
            <person name="Sieber C.M."/>
            <person name="Emerson J.B."/>
            <person name="Anantharaman K."/>
            <person name="Thomas B.C."/>
            <person name="Malmstrom R."/>
            <person name="Stieglmeier M."/>
            <person name="Klingl A."/>
            <person name="Woyke T."/>
            <person name="Ryan C.M."/>
            <person name="Banfield J.F."/>
        </authorList>
    </citation>
    <scope>NUCLEOTIDE SEQUENCE [LARGE SCALE GENOMIC DNA]</scope>
    <source>
        <strain evidence="3">CG10_big_fil_rev_8_21_14_0_10_46_23</strain>
    </source>
</reference>
<evidence type="ECO:0000259" key="2">
    <source>
        <dbReference type="Pfam" id="PF03703"/>
    </source>
</evidence>
<dbReference type="AlphaFoldDB" id="A0A2H0R4X1"/>
<dbReference type="EMBL" id="PCXO01000004">
    <property type="protein sequence ID" value="PIR41557.1"/>
    <property type="molecule type" value="Genomic_DNA"/>
</dbReference>
<dbReference type="PANTHER" id="PTHR37938">
    <property type="entry name" value="BLL0215 PROTEIN"/>
    <property type="match status" value="1"/>
</dbReference>
<keyword evidence="1" id="KW-1133">Transmembrane helix</keyword>
<sequence length="185" mass="21818">MSFLTETKFSFSEQYKDEQVVLLLRRHWFVILIPIIGYILLAFIPVLIRGLWGDIIISNGFGSLFWFGAAIFYLIWWMSFGYRIMLYLLDVWIVTDHRIIDSRQLGFFKRIVAEAKIDKVQDVTTRITGFFATILKFGDVEIQTAGTERNFLFEQVPDPTAIREKILKAISHYRRFHPQGWENDL</sequence>
<dbReference type="Proteomes" id="UP000230232">
    <property type="component" value="Unassembled WGS sequence"/>
</dbReference>
<evidence type="ECO:0000313" key="4">
    <source>
        <dbReference type="Proteomes" id="UP000230232"/>
    </source>
</evidence>
<dbReference type="PANTHER" id="PTHR37938:SF1">
    <property type="entry name" value="BLL0215 PROTEIN"/>
    <property type="match status" value="1"/>
</dbReference>
<accession>A0A2H0R4X1</accession>
<proteinExistence type="predicted"/>
<keyword evidence="1" id="KW-0812">Transmembrane</keyword>
<feature type="transmembrane region" description="Helical" evidence="1">
    <location>
        <begin position="28"/>
        <end position="48"/>
    </location>
</feature>
<feature type="domain" description="YdbS-like PH" evidence="2">
    <location>
        <begin position="92"/>
        <end position="164"/>
    </location>
</feature>
<name>A0A2H0R4X1_9BACT</name>